<dbReference type="PANTHER" id="PTHR34182:SF1">
    <property type="entry name" value="PROTEIN-EXPORT MEMBRANE PROTEIN SECG"/>
    <property type="match status" value="1"/>
</dbReference>
<comment type="similarity">
    <text evidence="2 11">Belongs to the SecG family.</text>
</comment>
<keyword evidence="6 11" id="KW-0812">Transmembrane</keyword>
<evidence type="ECO:0000313" key="13">
    <source>
        <dbReference type="Proteomes" id="UP000693996"/>
    </source>
</evidence>
<reference evidence="12" key="1">
    <citation type="submission" date="2021-06" db="EMBL/GenBank/DDBJ databases">
        <authorList>
            <person name="Szabo G."/>
        </authorList>
    </citation>
    <scope>NUCLEOTIDE SEQUENCE</scope>
    <source>
        <strain evidence="12">MYVALT</strain>
    </source>
</reference>
<name>A0A916JT74_9BURK</name>
<protein>
    <recommendedName>
        <fullName evidence="3 11">Protein-export membrane protein SecG</fullName>
    </recommendedName>
</protein>
<dbReference type="KEGG" id="vtr:MYVALT_F_01780"/>
<evidence type="ECO:0000256" key="1">
    <source>
        <dbReference type="ARBA" id="ARBA00004651"/>
    </source>
</evidence>
<keyword evidence="13" id="KW-1185">Reference proteome</keyword>
<dbReference type="PANTHER" id="PTHR34182">
    <property type="entry name" value="PROTEIN-EXPORT MEMBRANE PROTEIN SECG"/>
    <property type="match status" value="1"/>
</dbReference>
<dbReference type="InterPro" id="IPR004692">
    <property type="entry name" value="SecG"/>
</dbReference>
<feature type="transmembrane region" description="Helical" evidence="11">
    <location>
        <begin position="56"/>
        <end position="78"/>
    </location>
</feature>
<dbReference type="GO" id="GO:0005886">
    <property type="term" value="C:plasma membrane"/>
    <property type="evidence" value="ECO:0007669"/>
    <property type="project" value="UniProtKB-SubCell"/>
</dbReference>
<evidence type="ECO:0000256" key="7">
    <source>
        <dbReference type="ARBA" id="ARBA00022927"/>
    </source>
</evidence>
<evidence type="ECO:0000256" key="9">
    <source>
        <dbReference type="ARBA" id="ARBA00023010"/>
    </source>
</evidence>
<comment type="caution">
    <text evidence="11">Lacks conserved residue(s) required for the propagation of feature annotation.</text>
</comment>
<evidence type="ECO:0000256" key="8">
    <source>
        <dbReference type="ARBA" id="ARBA00022989"/>
    </source>
</evidence>
<dbReference type="Pfam" id="PF03840">
    <property type="entry name" value="SecG"/>
    <property type="match status" value="1"/>
</dbReference>
<evidence type="ECO:0000256" key="11">
    <source>
        <dbReference type="RuleBase" id="RU365087"/>
    </source>
</evidence>
<sequence>MHFLFLKTLIIVVQVLSALGVIGLVLLQHDKAANIGMGFGSGASGSLFSASGSVDFLSRATAIFATVFFISTLFMSVLGGNYPPKMPRSGLLSSAAPLAVTTPVEGLVSSITEESTSHSNVPK</sequence>
<keyword evidence="9 11" id="KW-0811">Translocation</keyword>
<dbReference type="GO" id="GO:0065002">
    <property type="term" value="P:intracellular protein transmembrane transport"/>
    <property type="evidence" value="ECO:0007669"/>
    <property type="project" value="TreeGrafter"/>
</dbReference>
<dbReference type="EMBL" id="OU343031">
    <property type="protein sequence ID" value="CAG7601055.1"/>
    <property type="molecule type" value="Genomic_DNA"/>
</dbReference>
<evidence type="ECO:0000256" key="3">
    <source>
        <dbReference type="ARBA" id="ARBA00017876"/>
    </source>
</evidence>
<gene>
    <name evidence="12" type="primary">secG</name>
    <name evidence="12" type="ORF">MYVALT_F_01780</name>
</gene>
<comment type="subcellular location">
    <subcellularLocation>
        <location evidence="1 11">Cell membrane</location>
        <topology evidence="1 11">Multi-pass membrane protein</topology>
    </subcellularLocation>
</comment>
<evidence type="ECO:0000256" key="2">
    <source>
        <dbReference type="ARBA" id="ARBA00008445"/>
    </source>
</evidence>
<evidence type="ECO:0000256" key="10">
    <source>
        <dbReference type="ARBA" id="ARBA00023136"/>
    </source>
</evidence>
<evidence type="ECO:0000256" key="5">
    <source>
        <dbReference type="ARBA" id="ARBA00022475"/>
    </source>
</evidence>
<keyword evidence="5 11" id="KW-1003">Cell membrane</keyword>
<dbReference type="RefSeq" id="WP_216796854.1">
    <property type="nucleotide sequence ID" value="NZ_OU343031.1"/>
</dbReference>
<dbReference type="AlphaFoldDB" id="A0A916JT74"/>
<dbReference type="GO" id="GO:0009306">
    <property type="term" value="P:protein secretion"/>
    <property type="evidence" value="ECO:0007669"/>
    <property type="project" value="UniProtKB-UniRule"/>
</dbReference>
<keyword evidence="10 11" id="KW-0472">Membrane</keyword>
<accession>A0A916JT74</accession>
<organism evidence="12 13">
    <name type="scientific">Candidatus Vallotiella hemipterorum</name>
    <dbReference type="NCBI Taxonomy" id="1177213"/>
    <lineage>
        <taxon>Bacteria</taxon>
        <taxon>Pseudomonadati</taxon>
        <taxon>Pseudomonadota</taxon>
        <taxon>Betaproteobacteria</taxon>
        <taxon>Burkholderiales</taxon>
        <taxon>Burkholderiaceae</taxon>
        <taxon>Candidatus Vallotiella</taxon>
    </lineage>
</organism>
<dbReference type="Proteomes" id="UP000693996">
    <property type="component" value="Chromosome"/>
</dbReference>
<dbReference type="GO" id="GO:0015450">
    <property type="term" value="F:protein-transporting ATPase activity"/>
    <property type="evidence" value="ECO:0007669"/>
    <property type="project" value="UniProtKB-UniRule"/>
</dbReference>
<evidence type="ECO:0000256" key="4">
    <source>
        <dbReference type="ARBA" id="ARBA00022448"/>
    </source>
</evidence>
<keyword evidence="8 11" id="KW-1133">Transmembrane helix</keyword>
<evidence type="ECO:0000313" key="12">
    <source>
        <dbReference type="EMBL" id="CAG7601055.1"/>
    </source>
</evidence>
<comment type="function">
    <text evidence="11">Involved in protein export. Participates in an early event of protein translocation.</text>
</comment>
<dbReference type="GO" id="GO:0043952">
    <property type="term" value="P:protein transport by the Sec complex"/>
    <property type="evidence" value="ECO:0007669"/>
    <property type="project" value="TreeGrafter"/>
</dbReference>
<evidence type="ECO:0000256" key="6">
    <source>
        <dbReference type="ARBA" id="ARBA00022692"/>
    </source>
</evidence>
<dbReference type="NCBIfam" id="TIGR00810">
    <property type="entry name" value="secG"/>
    <property type="match status" value="1"/>
</dbReference>
<keyword evidence="7 11" id="KW-0653">Protein transport</keyword>
<proteinExistence type="inferred from homology"/>
<keyword evidence="4 11" id="KW-0813">Transport</keyword>